<feature type="active site" description="Proton donor/acceptor" evidence="9">
    <location>
        <position position="372"/>
    </location>
</feature>
<feature type="transmembrane region" description="Helical" evidence="11">
    <location>
        <begin position="20"/>
        <end position="43"/>
    </location>
</feature>
<dbReference type="GO" id="GO:0018104">
    <property type="term" value="P:peptidoglycan-protein cross-linking"/>
    <property type="evidence" value="ECO:0007669"/>
    <property type="project" value="TreeGrafter"/>
</dbReference>
<evidence type="ECO:0000313" key="14">
    <source>
        <dbReference type="EMBL" id="MST98163.1"/>
    </source>
</evidence>
<dbReference type="GO" id="GO:0016757">
    <property type="term" value="F:glycosyltransferase activity"/>
    <property type="evidence" value="ECO:0007669"/>
    <property type="project" value="UniProtKB-KW"/>
</dbReference>
<feature type="domain" description="L,D-TPase catalytic" evidence="13">
    <location>
        <begin position="275"/>
        <end position="412"/>
    </location>
</feature>
<reference evidence="14 15" key="1">
    <citation type="submission" date="2019-08" db="EMBL/GenBank/DDBJ databases">
        <title>In-depth cultivation of the pig gut microbiome towards novel bacterial diversity and tailored functional studies.</title>
        <authorList>
            <person name="Wylensek D."/>
            <person name="Hitch T.C.A."/>
            <person name="Clavel T."/>
        </authorList>
    </citation>
    <scope>NUCLEOTIDE SEQUENCE [LARGE SCALE GENOMIC DNA]</scope>
    <source>
        <strain evidence="14 15">BBE-744-WT-12</strain>
    </source>
</reference>
<evidence type="ECO:0000256" key="11">
    <source>
        <dbReference type="SAM" id="Phobius"/>
    </source>
</evidence>
<dbReference type="Gene3D" id="3.10.350.10">
    <property type="entry name" value="LysM domain"/>
    <property type="match status" value="1"/>
</dbReference>
<dbReference type="UniPathway" id="UPA00219"/>
<evidence type="ECO:0000256" key="7">
    <source>
        <dbReference type="ARBA" id="ARBA00022984"/>
    </source>
</evidence>
<evidence type="ECO:0000313" key="15">
    <source>
        <dbReference type="Proteomes" id="UP000435649"/>
    </source>
</evidence>
<gene>
    <name evidence="14" type="ORF">FYJ85_14055</name>
</gene>
<dbReference type="InterPro" id="IPR050979">
    <property type="entry name" value="LD-transpeptidase"/>
</dbReference>
<dbReference type="SUPFAM" id="SSF54106">
    <property type="entry name" value="LysM domain"/>
    <property type="match status" value="1"/>
</dbReference>
<keyword evidence="6 9" id="KW-0133">Cell shape</keyword>
<dbReference type="GO" id="GO:0071972">
    <property type="term" value="F:peptidoglycan L,D-transpeptidase activity"/>
    <property type="evidence" value="ECO:0007669"/>
    <property type="project" value="TreeGrafter"/>
</dbReference>
<feature type="region of interest" description="Disordered" evidence="10">
    <location>
        <begin position="48"/>
        <end position="160"/>
    </location>
</feature>
<name>A0A844G4V6_9BACT</name>
<keyword evidence="11" id="KW-0472">Membrane</keyword>
<dbReference type="Proteomes" id="UP000435649">
    <property type="component" value="Unassembled WGS sequence"/>
</dbReference>
<dbReference type="EMBL" id="VUNS01000016">
    <property type="protein sequence ID" value="MST98163.1"/>
    <property type="molecule type" value="Genomic_DNA"/>
</dbReference>
<evidence type="ECO:0000259" key="13">
    <source>
        <dbReference type="PROSITE" id="PS52029"/>
    </source>
</evidence>
<keyword evidence="3" id="KW-0328">Glycosyltransferase</keyword>
<feature type="active site" description="Nucleophile" evidence="9">
    <location>
        <position position="388"/>
    </location>
</feature>
<comment type="similarity">
    <text evidence="2">Belongs to the YkuD family.</text>
</comment>
<organism evidence="14 15">
    <name type="scientific">Victivallis lenta</name>
    <dbReference type="NCBI Taxonomy" id="2606640"/>
    <lineage>
        <taxon>Bacteria</taxon>
        <taxon>Pseudomonadati</taxon>
        <taxon>Lentisphaerota</taxon>
        <taxon>Lentisphaeria</taxon>
        <taxon>Victivallales</taxon>
        <taxon>Victivallaceae</taxon>
        <taxon>Victivallis</taxon>
    </lineage>
</organism>
<comment type="pathway">
    <text evidence="1 9">Cell wall biogenesis; peptidoglycan biosynthesis.</text>
</comment>
<dbReference type="PANTHER" id="PTHR30582:SF24">
    <property type="entry name" value="L,D-TRANSPEPTIDASE ERFK_SRFK-RELATED"/>
    <property type="match status" value="1"/>
</dbReference>
<keyword evidence="4" id="KW-0808">Transferase</keyword>
<evidence type="ECO:0000256" key="3">
    <source>
        <dbReference type="ARBA" id="ARBA00022676"/>
    </source>
</evidence>
<evidence type="ECO:0000256" key="9">
    <source>
        <dbReference type="PROSITE-ProRule" id="PRU01373"/>
    </source>
</evidence>
<accession>A0A844G4V6</accession>
<keyword evidence="15" id="KW-1185">Reference proteome</keyword>
<dbReference type="SMART" id="SM00257">
    <property type="entry name" value="LysM"/>
    <property type="match status" value="1"/>
</dbReference>
<evidence type="ECO:0000256" key="5">
    <source>
        <dbReference type="ARBA" id="ARBA00022801"/>
    </source>
</evidence>
<dbReference type="InterPro" id="IPR018392">
    <property type="entry name" value="LysM"/>
</dbReference>
<dbReference type="PROSITE" id="PS52029">
    <property type="entry name" value="LD_TPASE"/>
    <property type="match status" value="1"/>
</dbReference>
<evidence type="ECO:0000256" key="4">
    <source>
        <dbReference type="ARBA" id="ARBA00022679"/>
    </source>
</evidence>
<evidence type="ECO:0000256" key="6">
    <source>
        <dbReference type="ARBA" id="ARBA00022960"/>
    </source>
</evidence>
<evidence type="ECO:0000256" key="2">
    <source>
        <dbReference type="ARBA" id="ARBA00005992"/>
    </source>
</evidence>
<keyword evidence="5" id="KW-0378">Hydrolase</keyword>
<keyword evidence="7 9" id="KW-0573">Peptidoglycan synthesis</keyword>
<dbReference type="GO" id="GO:0005576">
    <property type="term" value="C:extracellular region"/>
    <property type="evidence" value="ECO:0007669"/>
    <property type="project" value="TreeGrafter"/>
</dbReference>
<proteinExistence type="inferred from homology"/>
<evidence type="ECO:0000256" key="8">
    <source>
        <dbReference type="ARBA" id="ARBA00023316"/>
    </source>
</evidence>
<evidence type="ECO:0000256" key="1">
    <source>
        <dbReference type="ARBA" id="ARBA00004752"/>
    </source>
</evidence>
<dbReference type="RefSeq" id="WP_154419283.1">
    <property type="nucleotide sequence ID" value="NZ_CALXOB010000050.1"/>
</dbReference>
<dbReference type="GO" id="GO:0008360">
    <property type="term" value="P:regulation of cell shape"/>
    <property type="evidence" value="ECO:0007669"/>
    <property type="project" value="UniProtKB-UniRule"/>
</dbReference>
<protein>
    <submittedName>
        <fullName evidence="14">L,D-transpeptidase family protein</fullName>
    </submittedName>
</protein>
<dbReference type="CDD" id="cd16913">
    <property type="entry name" value="YkuD_like"/>
    <property type="match status" value="1"/>
</dbReference>
<keyword evidence="11" id="KW-0812">Transmembrane</keyword>
<sequence>MARIDYEFDHAGEGKSRTGIYVRLIVIFLVVAGLTAGLIYYLIPKSDDGSAVSDPAAHETQLPSAGGETEPPSEAGETPAPGNRPPDGSGETQLPGEAEAETPIENTGTAEEEPKVEEPLPVPADATQTPEKGKPWVGDPIIDRPDVPQTEIPADVRPSLDADFNRAEKSLAEKNYPDAAAAAGNILSSPSVIPFSTEWRQAAALLTEANLASFDARENIEKYMLVHPVKPGESYSALAAKYGTTIEAIKRLNGIPADNNVLRLGRRLLIYPGPWRIVVRKGPRLLELYNCSRQAGQSSDRLYAVFDVGLGRLGKTPAASFVISSKLRNPDWYSPEGGVIKYGDPENPLGNYFLKLAPTGSPDRPLLGYGIHGTQDDSDITRSLSNGCIRMRNADVETLYTIVPGRTPVEIVE</sequence>
<comment type="caution">
    <text evidence="14">The sequence shown here is derived from an EMBL/GenBank/DDBJ whole genome shotgun (WGS) entry which is preliminary data.</text>
</comment>
<dbReference type="InterPro" id="IPR038063">
    <property type="entry name" value="Transpep_catalytic_dom"/>
</dbReference>
<dbReference type="CDD" id="cd00118">
    <property type="entry name" value="LysM"/>
    <property type="match status" value="1"/>
</dbReference>
<keyword evidence="8 9" id="KW-0961">Cell wall biogenesis/degradation</keyword>
<dbReference type="AlphaFoldDB" id="A0A844G4V6"/>
<dbReference type="InterPro" id="IPR005490">
    <property type="entry name" value="LD_TPept_cat_dom"/>
</dbReference>
<feature type="domain" description="LysM" evidence="12">
    <location>
        <begin position="225"/>
        <end position="270"/>
    </location>
</feature>
<dbReference type="Gene3D" id="2.40.440.10">
    <property type="entry name" value="L,D-transpeptidase catalytic domain-like"/>
    <property type="match status" value="1"/>
</dbReference>
<dbReference type="PANTHER" id="PTHR30582">
    <property type="entry name" value="L,D-TRANSPEPTIDASE"/>
    <property type="match status" value="1"/>
</dbReference>
<dbReference type="InterPro" id="IPR036779">
    <property type="entry name" value="LysM_dom_sf"/>
</dbReference>
<evidence type="ECO:0000256" key="10">
    <source>
        <dbReference type="SAM" id="MobiDB-lite"/>
    </source>
</evidence>
<evidence type="ECO:0000259" key="12">
    <source>
        <dbReference type="PROSITE" id="PS51782"/>
    </source>
</evidence>
<keyword evidence="11" id="KW-1133">Transmembrane helix</keyword>
<dbReference type="Pfam" id="PF01476">
    <property type="entry name" value="LysM"/>
    <property type="match status" value="1"/>
</dbReference>
<dbReference type="GO" id="GO:0071555">
    <property type="term" value="P:cell wall organization"/>
    <property type="evidence" value="ECO:0007669"/>
    <property type="project" value="UniProtKB-UniRule"/>
</dbReference>
<dbReference type="PROSITE" id="PS51782">
    <property type="entry name" value="LYSM"/>
    <property type="match status" value="1"/>
</dbReference>
<dbReference type="Pfam" id="PF03734">
    <property type="entry name" value="YkuD"/>
    <property type="match status" value="1"/>
</dbReference>
<dbReference type="SUPFAM" id="SSF141523">
    <property type="entry name" value="L,D-transpeptidase catalytic domain-like"/>
    <property type="match status" value="1"/>
</dbReference>